<dbReference type="Proteomes" id="UP000192247">
    <property type="component" value="Unassembled WGS sequence"/>
</dbReference>
<dbReference type="OrthoDB" id="1630758at2759"/>
<dbReference type="GO" id="GO:0008270">
    <property type="term" value="F:zinc ion binding"/>
    <property type="evidence" value="ECO:0007669"/>
    <property type="project" value="UniProtKB-KW"/>
</dbReference>
<keyword evidence="13" id="KW-0175">Coiled coil</keyword>
<proteinExistence type="predicted"/>
<organism evidence="16 17">
    <name type="scientific">Tropilaelaps mercedesae</name>
    <dbReference type="NCBI Taxonomy" id="418985"/>
    <lineage>
        <taxon>Eukaryota</taxon>
        <taxon>Metazoa</taxon>
        <taxon>Ecdysozoa</taxon>
        <taxon>Arthropoda</taxon>
        <taxon>Chelicerata</taxon>
        <taxon>Arachnida</taxon>
        <taxon>Acari</taxon>
        <taxon>Parasitiformes</taxon>
        <taxon>Mesostigmata</taxon>
        <taxon>Gamasina</taxon>
        <taxon>Dermanyssoidea</taxon>
        <taxon>Laelapidae</taxon>
        <taxon>Tropilaelaps</taxon>
    </lineage>
</organism>
<evidence type="ECO:0000256" key="7">
    <source>
        <dbReference type="ARBA" id="ARBA00022771"/>
    </source>
</evidence>
<evidence type="ECO:0000313" key="16">
    <source>
        <dbReference type="EMBL" id="OQR75996.1"/>
    </source>
</evidence>
<dbReference type="InterPro" id="IPR003613">
    <property type="entry name" value="Ubox_domain"/>
</dbReference>
<keyword evidence="7 12" id="KW-0863">Zinc-finger</keyword>
<evidence type="ECO:0000256" key="12">
    <source>
        <dbReference type="PROSITE-ProRule" id="PRU00455"/>
    </source>
</evidence>
<protein>
    <recommendedName>
        <fullName evidence="4">E3 ubiquitin-protein ligase NRDP1</fullName>
        <ecNumber evidence="3">2.3.2.27</ecNumber>
    </recommendedName>
    <alternativeName>
        <fullName evidence="10">RING finger protein 41</fullName>
    </alternativeName>
    <alternativeName>
        <fullName evidence="11">RING-type E3 ubiquitin transferase NRDP1</fullName>
    </alternativeName>
</protein>
<dbReference type="InterPro" id="IPR013083">
    <property type="entry name" value="Znf_RING/FYVE/PHD"/>
</dbReference>
<dbReference type="FunCoup" id="A0A1V9XR62">
    <property type="interactions" value="795"/>
</dbReference>
<dbReference type="PANTHER" id="PTHR10131">
    <property type="entry name" value="TNF RECEPTOR ASSOCIATED FACTOR"/>
    <property type="match status" value="1"/>
</dbReference>
<dbReference type="SUPFAM" id="SSF49599">
    <property type="entry name" value="TRAF domain-like"/>
    <property type="match status" value="1"/>
</dbReference>
<dbReference type="STRING" id="418985.A0A1V9XR62"/>
<dbReference type="SMART" id="SM00184">
    <property type="entry name" value="RING"/>
    <property type="match status" value="1"/>
</dbReference>
<dbReference type="AlphaFoldDB" id="A0A1V9XR62"/>
<accession>A0A1V9XR62</accession>
<feature type="domain" description="SIAH-type" evidence="15">
    <location>
        <begin position="106"/>
        <end position="166"/>
    </location>
</feature>
<evidence type="ECO:0000256" key="13">
    <source>
        <dbReference type="SAM" id="Coils"/>
    </source>
</evidence>
<dbReference type="Pfam" id="PF13923">
    <property type="entry name" value="zf-C3HC4_2"/>
    <property type="match status" value="1"/>
</dbReference>
<dbReference type="PANTHER" id="PTHR10131:SF157">
    <property type="entry name" value="RECEPTOR-ASSOCIATED FACTOR, PUTATIVE-RELATED"/>
    <property type="match status" value="1"/>
</dbReference>
<evidence type="ECO:0000313" key="17">
    <source>
        <dbReference type="Proteomes" id="UP000192247"/>
    </source>
</evidence>
<dbReference type="InterPro" id="IPR037255">
    <property type="entry name" value="NRDP1_C"/>
</dbReference>
<feature type="domain" description="RING-type" evidence="14">
    <location>
        <begin position="46"/>
        <end position="85"/>
    </location>
</feature>
<evidence type="ECO:0000256" key="3">
    <source>
        <dbReference type="ARBA" id="ARBA00012483"/>
    </source>
</evidence>
<dbReference type="GO" id="GO:0016567">
    <property type="term" value="P:protein ubiquitination"/>
    <property type="evidence" value="ECO:0007669"/>
    <property type="project" value="UniProtKB-UniPathway"/>
</dbReference>
<evidence type="ECO:0000256" key="10">
    <source>
        <dbReference type="ARBA" id="ARBA00030556"/>
    </source>
</evidence>
<dbReference type="InParanoid" id="A0A1V9XR62"/>
<dbReference type="InterPro" id="IPR017907">
    <property type="entry name" value="Znf_RING_CS"/>
</dbReference>
<comment type="catalytic activity">
    <reaction evidence="1">
        <text>S-ubiquitinyl-[E2 ubiquitin-conjugating enzyme]-L-cysteine + [acceptor protein]-L-lysine = [E2 ubiquitin-conjugating enzyme]-L-cysteine + N(6)-ubiquitinyl-[acceptor protein]-L-lysine.</text>
        <dbReference type="EC" id="2.3.2.27"/>
    </reaction>
</comment>
<dbReference type="PROSITE" id="PS51081">
    <property type="entry name" value="ZF_SIAH"/>
    <property type="match status" value="1"/>
</dbReference>
<dbReference type="Gene3D" id="3.30.40.10">
    <property type="entry name" value="Zinc/RING finger domain, C3HC4 (zinc finger)"/>
    <property type="match status" value="2"/>
</dbReference>
<dbReference type="GO" id="GO:0043122">
    <property type="term" value="P:regulation of canonical NF-kappaB signal transduction"/>
    <property type="evidence" value="ECO:0007669"/>
    <property type="project" value="TreeGrafter"/>
</dbReference>
<evidence type="ECO:0000256" key="8">
    <source>
        <dbReference type="ARBA" id="ARBA00022786"/>
    </source>
</evidence>
<dbReference type="InterPro" id="IPR013010">
    <property type="entry name" value="Znf_SIAH"/>
</dbReference>
<evidence type="ECO:0000256" key="4">
    <source>
        <dbReference type="ARBA" id="ARBA00015711"/>
    </source>
</evidence>
<name>A0A1V9XR62_9ACAR</name>
<dbReference type="SUPFAM" id="SSF57850">
    <property type="entry name" value="RING/U-box"/>
    <property type="match status" value="1"/>
</dbReference>
<comment type="caution">
    <text evidence="16">The sequence shown here is derived from an EMBL/GenBank/DDBJ whole genome shotgun (WGS) entry which is preliminary data.</text>
</comment>
<evidence type="ECO:0000256" key="6">
    <source>
        <dbReference type="ARBA" id="ARBA00022723"/>
    </source>
</evidence>
<dbReference type="GO" id="GO:0061630">
    <property type="term" value="F:ubiquitin protein ligase activity"/>
    <property type="evidence" value="ECO:0007669"/>
    <property type="project" value="UniProtKB-EC"/>
</dbReference>
<gene>
    <name evidence="16" type="ORF">BIW11_08060</name>
</gene>
<keyword evidence="5" id="KW-0808">Transferase</keyword>
<keyword evidence="9" id="KW-0862">Zinc</keyword>
<keyword evidence="6" id="KW-0479">Metal-binding</keyword>
<evidence type="ECO:0000256" key="11">
    <source>
        <dbReference type="ARBA" id="ARBA00031762"/>
    </source>
</evidence>
<evidence type="ECO:0000259" key="15">
    <source>
        <dbReference type="PROSITE" id="PS51081"/>
    </source>
</evidence>
<dbReference type="InterPro" id="IPR015036">
    <property type="entry name" value="NRDP1"/>
</dbReference>
<dbReference type="InterPro" id="IPR001841">
    <property type="entry name" value="Znf_RING"/>
</dbReference>
<dbReference type="EMBL" id="MNPL01005480">
    <property type="protein sequence ID" value="OQR75996.1"/>
    <property type="molecule type" value="Genomic_DNA"/>
</dbReference>
<keyword evidence="8" id="KW-0833">Ubl conjugation pathway</keyword>
<evidence type="ECO:0000259" key="14">
    <source>
        <dbReference type="PROSITE" id="PS50089"/>
    </source>
</evidence>
<dbReference type="SMART" id="SM00504">
    <property type="entry name" value="Ubox"/>
    <property type="match status" value="1"/>
</dbReference>
<evidence type="ECO:0000256" key="2">
    <source>
        <dbReference type="ARBA" id="ARBA00004906"/>
    </source>
</evidence>
<evidence type="ECO:0000256" key="5">
    <source>
        <dbReference type="ARBA" id="ARBA00022679"/>
    </source>
</evidence>
<sequence>MGDDSMWYMKCCHVSMGYELARFVGSPGNGAGAAGAPITVDEELVCPICSGVLQEPVHTPQCEHAFCKECIHNWIDRKPSCPIDRSAITIQQLKPVPRILRTLLARLTLSCKYAEHGCTDVVKLDGLEAHEAACEFNPGRPVTCTEGCNLVIPKDELRDHNCIKELRALTLRQQVRMAEMERQINSQLAEINRLKDLRAGHPHSLGSGDTFQDSRDQLLLWSSNLSVARVTRWGGMISTPDRVLQNMVKRALMDSGCPTGVINELIENAHERRWPPGLDTLETRQRNRRDFENFVCKRIPGKQAVVVLACDNMHMGGDMIVQPGLIMIFAHGIE</sequence>
<dbReference type="PROSITE" id="PS00518">
    <property type="entry name" value="ZF_RING_1"/>
    <property type="match status" value="1"/>
</dbReference>
<keyword evidence="17" id="KW-1185">Reference proteome</keyword>
<feature type="coiled-coil region" evidence="13">
    <location>
        <begin position="163"/>
        <end position="197"/>
    </location>
</feature>
<dbReference type="EC" id="2.3.2.27" evidence="3"/>
<reference evidence="16 17" key="1">
    <citation type="journal article" date="2017" name="Gigascience">
        <title>Draft genome of the honey bee ectoparasitic mite, Tropilaelaps mercedesae, is shaped by the parasitic life history.</title>
        <authorList>
            <person name="Dong X."/>
            <person name="Armstrong S.D."/>
            <person name="Xia D."/>
            <person name="Makepeace B.L."/>
            <person name="Darby A.C."/>
            <person name="Kadowaki T."/>
        </authorList>
    </citation>
    <scope>NUCLEOTIDE SEQUENCE [LARGE SCALE GENOMIC DNA]</scope>
    <source>
        <strain evidence="16">Wuxi-XJTLU</strain>
    </source>
</reference>
<evidence type="ECO:0000256" key="9">
    <source>
        <dbReference type="ARBA" id="ARBA00022833"/>
    </source>
</evidence>
<dbReference type="Pfam" id="PF08941">
    <property type="entry name" value="USP8_interact"/>
    <property type="match status" value="1"/>
</dbReference>
<dbReference type="PROSITE" id="PS50089">
    <property type="entry name" value="ZF_RING_2"/>
    <property type="match status" value="1"/>
</dbReference>
<comment type="pathway">
    <text evidence="2">Protein modification; protein ubiquitination.</text>
</comment>
<dbReference type="UniPathway" id="UPA00143"/>
<evidence type="ECO:0000256" key="1">
    <source>
        <dbReference type="ARBA" id="ARBA00000900"/>
    </source>
</evidence>
<dbReference type="SUPFAM" id="SSF160088">
    <property type="entry name" value="NRDP1 C-terminal domain-like"/>
    <property type="match status" value="1"/>
</dbReference>